<sequence>MVIKDTPYVFITHNVTTDILLINWRRSPSIKQLKDAYSAALQYVQDVCLVTSFCTDLTAIGPLNREQEAWLMQEYYPNVFTIINTSIIAAVVFSDEHFKAIVTNYQQPEFTLGQDFIQFNYFTSFQEAMHWLVYTKKGQEILRS</sequence>
<dbReference type="AlphaFoldDB" id="A0A923SHC0"/>
<dbReference type="EMBL" id="JACRVF010000001">
    <property type="protein sequence ID" value="MBC5991387.1"/>
    <property type="molecule type" value="Genomic_DNA"/>
</dbReference>
<organism evidence="1 2">
    <name type="scientific">Pontibacter cellulosilyticus</name>
    <dbReference type="NCBI Taxonomy" id="1720253"/>
    <lineage>
        <taxon>Bacteria</taxon>
        <taxon>Pseudomonadati</taxon>
        <taxon>Bacteroidota</taxon>
        <taxon>Cytophagia</taxon>
        <taxon>Cytophagales</taxon>
        <taxon>Hymenobacteraceae</taxon>
        <taxon>Pontibacter</taxon>
    </lineage>
</organism>
<evidence type="ECO:0000313" key="1">
    <source>
        <dbReference type="EMBL" id="MBC5991387.1"/>
    </source>
</evidence>
<keyword evidence="2" id="KW-1185">Reference proteome</keyword>
<dbReference type="Proteomes" id="UP000603640">
    <property type="component" value="Unassembled WGS sequence"/>
</dbReference>
<reference evidence="1" key="1">
    <citation type="submission" date="2020-08" db="EMBL/GenBank/DDBJ databases">
        <title>Pontibacter sp. SD6 16S ribosomal RNA gene Genome sequencing and assembly.</title>
        <authorList>
            <person name="Kang M."/>
        </authorList>
    </citation>
    <scope>NUCLEOTIDE SEQUENCE</scope>
    <source>
        <strain evidence="1">SD6</strain>
    </source>
</reference>
<evidence type="ECO:0008006" key="3">
    <source>
        <dbReference type="Google" id="ProtNLM"/>
    </source>
</evidence>
<accession>A0A923SHC0</accession>
<evidence type="ECO:0000313" key="2">
    <source>
        <dbReference type="Proteomes" id="UP000603640"/>
    </source>
</evidence>
<name>A0A923SHC0_9BACT</name>
<protein>
    <recommendedName>
        <fullName evidence="3">STAS/SEC14 domain-containing protein</fullName>
    </recommendedName>
</protein>
<dbReference type="RefSeq" id="WP_187065393.1">
    <property type="nucleotide sequence ID" value="NZ_JACRVF010000001.1"/>
</dbReference>
<comment type="caution">
    <text evidence="1">The sequence shown here is derived from an EMBL/GenBank/DDBJ whole genome shotgun (WGS) entry which is preliminary data.</text>
</comment>
<proteinExistence type="predicted"/>
<gene>
    <name evidence="1" type="ORF">H8S84_00900</name>
</gene>